<protein>
    <submittedName>
        <fullName evidence="1">Uncharacterized protein</fullName>
    </submittedName>
</protein>
<reference evidence="1" key="1">
    <citation type="submission" date="2021-02" db="EMBL/GenBank/DDBJ databases">
        <authorList>
            <person name="Nowell W R."/>
        </authorList>
    </citation>
    <scope>NUCLEOTIDE SEQUENCE</scope>
</reference>
<dbReference type="EMBL" id="CAJOBI010100340">
    <property type="protein sequence ID" value="CAF4584684.1"/>
    <property type="molecule type" value="Genomic_DNA"/>
</dbReference>
<evidence type="ECO:0000313" key="1">
    <source>
        <dbReference type="EMBL" id="CAF4584684.1"/>
    </source>
</evidence>
<dbReference type="AlphaFoldDB" id="A0A8S2YX48"/>
<organism evidence="1 3">
    <name type="scientific">Rotaria magnacalcarata</name>
    <dbReference type="NCBI Taxonomy" id="392030"/>
    <lineage>
        <taxon>Eukaryota</taxon>
        <taxon>Metazoa</taxon>
        <taxon>Spiralia</taxon>
        <taxon>Gnathifera</taxon>
        <taxon>Rotifera</taxon>
        <taxon>Eurotatoria</taxon>
        <taxon>Bdelloidea</taxon>
        <taxon>Philodinida</taxon>
        <taxon>Philodinidae</taxon>
        <taxon>Rotaria</taxon>
    </lineage>
</organism>
<accession>A0A8S2YX48</accession>
<dbReference type="Proteomes" id="UP000676336">
    <property type="component" value="Unassembled WGS sequence"/>
</dbReference>
<comment type="caution">
    <text evidence="1">The sequence shown here is derived from an EMBL/GenBank/DDBJ whole genome shotgun (WGS) entry which is preliminary data.</text>
</comment>
<gene>
    <name evidence="1" type="ORF">SMN809_LOCUS38419</name>
    <name evidence="2" type="ORF">SMN809_LOCUS53404</name>
</gene>
<evidence type="ECO:0000313" key="2">
    <source>
        <dbReference type="EMBL" id="CAF4935870.1"/>
    </source>
</evidence>
<dbReference type="EMBL" id="CAJOBI010183650">
    <property type="protein sequence ID" value="CAF4935870.1"/>
    <property type="molecule type" value="Genomic_DNA"/>
</dbReference>
<name>A0A8S2YX48_9BILA</name>
<feature type="non-terminal residue" evidence="1">
    <location>
        <position position="33"/>
    </location>
</feature>
<proteinExistence type="predicted"/>
<sequence>MTAYPTVSQVRDQLELTLFPQIPDNEYLLILLD</sequence>
<evidence type="ECO:0000313" key="3">
    <source>
        <dbReference type="Proteomes" id="UP000676336"/>
    </source>
</evidence>